<dbReference type="AlphaFoldDB" id="A0A2C9W135"/>
<dbReference type="InterPro" id="IPR046960">
    <property type="entry name" value="PPR_At4g14850-like_plant"/>
</dbReference>
<protein>
    <recommendedName>
        <fullName evidence="4">DYW domain-containing protein</fullName>
    </recommendedName>
</protein>
<dbReference type="InterPro" id="IPR032867">
    <property type="entry name" value="DYW_dom"/>
</dbReference>
<dbReference type="PROSITE" id="PS51375">
    <property type="entry name" value="PPR"/>
    <property type="match status" value="6"/>
</dbReference>
<dbReference type="EMBL" id="CM004390">
    <property type="protein sequence ID" value="OAY52611.1"/>
    <property type="molecule type" value="Genomic_DNA"/>
</dbReference>
<feature type="repeat" description="PPR" evidence="3">
    <location>
        <begin position="452"/>
        <end position="487"/>
    </location>
</feature>
<feature type="repeat" description="PPR" evidence="3">
    <location>
        <begin position="418"/>
        <end position="448"/>
    </location>
</feature>
<dbReference type="FunFam" id="1.25.40.10:FF:001095">
    <property type="entry name" value="Pentatricopeptide repeat-containing protein At2g34400"/>
    <property type="match status" value="1"/>
</dbReference>
<keyword evidence="2" id="KW-0677">Repeat</keyword>
<dbReference type="Pfam" id="PF01535">
    <property type="entry name" value="PPR"/>
    <property type="match status" value="4"/>
</dbReference>
<dbReference type="PANTHER" id="PTHR47926:SF433">
    <property type="entry name" value="PENTATRICOPEPTIDE REPEAT-CONTAINING PROTEIN"/>
    <property type="match status" value="1"/>
</dbReference>
<dbReference type="NCBIfam" id="TIGR00756">
    <property type="entry name" value="PPR"/>
    <property type="match status" value="5"/>
</dbReference>
<dbReference type="FunFam" id="1.25.40.10:FF:000285">
    <property type="entry name" value="Pentatricopeptide repeat-containing protein, chloroplastic"/>
    <property type="match status" value="1"/>
</dbReference>
<dbReference type="Gene3D" id="1.25.40.10">
    <property type="entry name" value="Tetratricopeptide repeat domain"/>
    <property type="match status" value="4"/>
</dbReference>
<feature type="repeat" description="PPR" evidence="3">
    <location>
        <begin position="217"/>
        <end position="251"/>
    </location>
</feature>
<organism evidence="5 6">
    <name type="scientific">Manihot esculenta</name>
    <name type="common">Cassava</name>
    <name type="synonym">Jatropha manihot</name>
    <dbReference type="NCBI Taxonomy" id="3983"/>
    <lineage>
        <taxon>Eukaryota</taxon>
        <taxon>Viridiplantae</taxon>
        <taxon>Streptophyta</taxon>
        <taxon>Embryophyta</taxon>
        <taxon>Tracheophyta</taxon>
        <taxon>Spermatophyta</taxon>
        <taxon>Magnoliopsida</taxon>
        <taxon>eudicotyledons</taxon>
        <taxon>Gunneridae</taxon>
        <taxon>Pentapetalae</taxon>
        <taxon>rosids</taxon>
        <taxon>fabids</taxon>
        <taxon>Malpighiales</taxon>
        <taxon>Euphorbiaceae</taxon>
        <taxon>Crotonoideae</taxon>
        <taxon>Manihoteae</taxon>
        <taxon>Manihot</taxon>
    </lineage>
</organism>
<sequence length="724" mass="82279">MQCRETLGLRFMQKLKPERCWFPRRPHPSCRFLWAQPEIQTQPQEIFSPQPLEADTCVSLIKQCSSRRSVKMVHASMLRSHLHLNLYFLTNLVSQYSSLGSISYAYSLFSSSHSSDPFIWNVMIRGFVDHAQYHRSILLYSQMLELGIRPNNYTFPFVIKACGFLRDFKFGIQVHDDVVEFGYDSDVFVCNSLIVMYGKCESYELSRQVFDRMPERTVTSWSTIIRACSLNGRCEEGLSLFWRMLREDIKPERATILNVMACAHRESDADDICRVAVLNGFDFDQCVHNAALGMYARCGRIDLARSIFDGISNKDLVTWASMIDAYAQADLPLEAIGLFKQMNSQRLLPDSITLLSVIQACSVLASFQHAHAVHGITILTGGFFNNQLAVESAVIDLYVKCGSLTYARKVFDRMQNRNIITWSTMISGYGMHGLGREAYNLFNQMKSSVKPDHIAFVSILSACSHAGLVAEGWECFNSMVRDFGVTPRTEHYACMVDLLGRAGKLDEARGFIERMPIRPDAGVWGTLLGACRIHSNIDLAEMVAKKLLDLDSKNPGRYILLSNIYASSGKTKEAHKIRTLMTNRGVRKISGHTIIEIKNKVYTFSAGDMSHPQTDLIYSELERVMDMIRLEGYTPDINFVLHDVEEETKERMLYVHSEKLAIVFGLLNSGSQSVIRIRKNLRICGDCHTATKLISKVTRREIVARDARRFHHFKDGTCSCGDYW</sequence>
<proteinExistence type="inferred from homology"/>
<reference evidence="6" key="1">
    <citation type="journal article" date="2016" name="Nat. Biotechnol.">
        <title>Sequencing wild and cultivated cassava and related species reveals extensive interspecific hybridization and genetic diversity.</title>
        <authorList>
            <person name="Bredeson J.V."/>
            <person name="Lyons J.B."/>
            <person name="Prochnik S.E."/>
            <person name="Wu G.A."/>
            <person name="Ha C.M."/>
            <person name="Edsinger-Gonzales E."/>
            <person name="Grimwood J."/>
            <person name="Schmutz J."/>
            <person name="Rabbi I.Y."/>
            <person name="Egesi C."/>
            <person name="Nauluvula P."/>
            <person name="Lebot V."/>
            <person name="Ndunguru J."/>
            <person name="Mkamilo G."/>
            <person name="Bart R.S."/>
            <person name="Setter T.L."/>
            <person name="Gleadow R.M."/>
            <person name="Kulakow P."/>
            <person name="Ferguson M.E."/>
            <person name="Rounsley S."/>
            <person name="Rokhsar D.S."/>
        </authorList>
    </citation>
    <scope>NUCLEOTIDE SEQUENCE [LARGE SCALE GENOMIC DNA]</scope>
    <source>
        <strain evidence="6">cv. AM560-2</strain>
    </source>
</reference>
<feature type="domain" description="DYW" evidence="4">
    <location>
        <begin position="632"/>
        <end position="724"/>
    </location>
</feature>
<dbReference type="FunFam" id="1.25.40.10:FF:002148">
    <property type="entry name" value="Pentatricopeptide repeat-containing protein At2g29760, chloroplastic"/>
    <property type="match status" value="1"/>
</dbReference>
<dbReference type="Pfam" id="PF20431">
    <property type="entry name" value="E_motif"/>
    <property type="match status" value="1"/>
</dbReference>
<dbReference type="Proteomes" id="UP000091857">
    <property type="component" value="Chromosome 4"/>
</dbReference>
<comment type="caution">
    <text evidence="5">The sequence shown here is derived from an EMBL/GenBank/DDBJ whole genome shotgun (WGS) entry which is preliminary data.</text>
</comment>
<dbReference type="GO" id="GO:0009451">
    <property type="term" value="P:RNA modification"/>
    <property type="evidence" value="ECO:0007669"/>
    <property type="project" value="InterPro"/>
</dbReference>
<name>A0A2C9W135_MANES</name>
<dbReference type="InterPro" id="IPR046848">
    <property type="entry name" value="E_motif"/>
</dbReference>
<evidence type="ECO:0000313" key="5">
    <source>
        <dbReference type="EMBL" id="OAY52611.1"/>
    </source>
</evidence>
<dbReference type="PANTHER" id="PTHR47926">
    <property type="entry name" value="PENTATRICOPEPTIDE REPEAT-CONTAINING PROTEIN"/>
    <property type="match status" value="1"/>
</dbReference>
<evidence type="ECO:0000256" key="1">
    <source>
        <dbReference type="ARBA" id="ARBA00006643"/>
    </source>
</evidence>
<dbReference type="InterPro" id="IPR046849">
    <property type="entry name" value="E2_motif"/>
</dbReference>
<comment type="similarity">
    <text evidence="1">Belongs to the PPR family. PCMP-H subfamily.</text>
</comment>
<dbReference type="OrthoDB" id="165382at2759"/>
<feature type="repeat" description="PPR" evidence="3">
    <location>
        <begin position="315"/>
        <end position="349"/>
    </location>
</feature>
<evidence type="ECO:0000259" key="4">
    <source>
        <dbReference type="Pfam" id="PF14432"/>
    </source>
</evidence>
<dbReference type="InterPro" id="IPR002885">
    <property type="entry name" value="PPR_rpt"/>
</dbReference>
<dbReference type="Pfam" id="PF13041">
    <property type="entry name" value="PPR_2"/>
    <property type="match status" value="2"/>
</dbReference>
<evidence type="ECO:0000313" key="6">
    <source>
        <dbReference type="Proteomes" id="UP000091857"/>
    </source>
</evidence>
<dbReference type="Pfam" id="PF14432">
    <property type="entry name" value="DYW_deaminase"/>
    <property type="match status" value="1"/>
</dbReference>
<evidence type="ECO:0000256" key="2">
    <source>
        <dbReference type="ARBA" id="ARBA00022737"/>
    </source>
</evidence>
<dbReference type="Pfam" id="PF20430">
    <property type="entry name" value="Eplus_motif"/>
    <property type="match status" value="1"/>
</dbReference>
<feature type="repeat" description="PPR" evidence="3">
    <location>
        <begin position="116"/>
        <end position="150"/>
    </location>
</feature>
<dbReference type="GO" id="GO:0003723">
    <property type="term" value="F:RNA binding"/>
    <property type="evidence" value="ECO:0007669"/>
    <property type="project" value="InterPro"/>
</dbReference>
<dbReference type="Gramene" id="Manes.04G097100.1.v8.1">
    <property type="protein sequence ID" value="Manes.04G097100.1.v8.1.CDS.1"/>
    <property type="gene ID" value="Manes.04G097100.v8.1"/>
</dbReference>
<dbReference type="InterPro" id="IPR011990">
    <property type="entry name" value="TPR-like_helical_dom_sf"/>
</dbReference>
<dbReference type="GO" id="GO:0008270">
    <property type="term" value="F:zinc ion binding"/>
    <property type="evidence" value="ECO:0007669"/>
    <property type="project" value="InterPro"/>
</dbReference>
<keyword evidence="6" id="KW-1185">Reference proteome</keyword>
<accession>A0A2C9W135</accession>
<gene>
    <name evidence="5" type="ORF">MANES_04G097100v8</name>
</gene>
<feature type="repeat" description="PPR" evidence="3">
    <location>
        <begin position="186"/>
        <end position="216"/>
    </location>
</feature>
<evidence type="ECO:0000256" key="3">
    <source>
        <dbReference type="PROSITE-ProRule" id="PRU00708"/>
    </source>
</evidence>